<name>A0A2S0WGA3_9CORY</name>
<evidence type="ECO:0000313" key="1">
    <source>
        <dbReference type="EMBL" id="AWB84790.1"/>
    </source>
</evidence>
<dbReference type="KEGG" id="clia:C3E79_10155"/>
<dbReference type="OrthoDB" id="4427922at2"/>
<dbReference type="AlphaFoldDB" id="A0A2S0WGA3"/>
<reference evidence="2" key="1">
    <citation type="submission" date="2018-01" db="EMBL/GenBank/DDBJ databases">
        <authorList>
            <person name="Li J."/>
        </authorList>
    </citation>
    <scope>NUCLEOTIDE SEQUENCE [LARGE SCALE GENOMIC DNA]</scope>
    <source>
        <strain evidence="2">2184</strain>
    </source>
</reference>
<dbReference type="EMBL" id="CP026948">
    <property type="protein sequence ID" value="AWB84790.1"/>
    <property type="molecule type" value="Genomic_DNA"/>
</dbReference>
<proteinExistence type="predicted"/>
<gene>
    <name evidence="1" type="ORF">C3E79_10155</name>
</gene>
<organism evidence="1 2">
    <name type="scientific">Corynebacterium liangguodongii</name>
    <dbReference type="NCBI Taxonomy" id="2079535"/>
    <lineage>
        <taxon>Bacteria</taxon>
        <taxon>Bacillati</taxon>
        <taxon>Actinomycetota</taxon>
        <taxon>Actinomycetes</taxon>
        <taxon>Mycobacteriales</taxon>
        <taxon>Corynebacteriaceae</taxon>
        <taxon>Corynebacterium</taxon>
    </lineage>
</organism>
<protein>
    <submittedName>
        <fullName evidence="1">Uncharacterized protein</fullName>
    </submittedName>
</protein>
<keyword evidence="2" id="KW-1185">Reference proteome</keyword>
<dbReference type="Proteomes" id="UP000244754">
    <property type="component" value="Chromosome"/>
</dbReference>
<dbReference type="InterPro" id="IPR034768">
    <property type="entry name" value="4FE4S_WBL"/>
</dbReference>
<evidence type="ECO:0000313" key="2">
    <source>
        <dbReference type="Proteomes" id="UP000244754"/>
    </source>
</evidence>
<accession>A0A2S0WGA3</accession>
<dbReference type="RefSeq" id="WP_108404798.1">
    <property type="nucleotide sequence ID" value="NZ_CP026948.1"/>
</dbReference>
<dbReference type="Pfam" id="PF02467">
    <property type="entry name" value="Whib"/>
    <property type="match status" value="1"/>
</dbReference>
<sequence length="165" mass="18678">MRPPCEGHSVFINPAQASEQERADAIEMCQHCPIQRECAVDALTAGTTLDKERVTEAMDVIQAGVWLNGRRQQIAHLYNIVGLTPQERAGKRPPTPRVCLDCGRRMIPRDKSIHLTPEIITHAARGYCRTCYARRKRKGLLPELKQKHQAVLGWPEQHTRKDGKP</sequence>